<dbReference type="EMBL" id="JXJN01002889">
    <property type="status" value="NOT_ANNOTATED_CDS"/>
    <property type="molecule type" value="Genomic_DNA"/>
</dbReference>
<feature type="compositionally biased region" description="Basic and acidic residues" evidence="1">
    <location>
        <begin position="68"/>
        <end position="84"/>
    </location>
</feature>
<dbReference type="Proteomes" id="UP000092460">
    <property type="component" value="Unassembled WGS sequence"/>
</dbReference>
<sequence>MHLFYSIIFAGELRLNRIGRAEEVSADDASVSEVDERVDIGEIGSSVAVIDAILLLMSSSHNSIEEEERAREERTMCSRSYEQD</sequence>
<dbReference type="EnsemblMetazoa" id="GPPI007176-RA">
    <property type="protein sequence ID" value="GPPI007176-PA"/>
    <property type="gene ID" value="GPPI007176"/>
</dbReference>
<reference evidence="3" key="1">
    <citation type="submission" date="2015-01" db="EMBL/GenBank/DDBJ databases">
        <authorList>
            <person name="Aksoy S."/>
            <person name="Warren W."/>
            <person name="Wilson R.K."/>
        </authorList>
    </citation>
    <scope>NUCLEOTIDE SEQUENCE [LARGE SCALE GENOMIC DNA]</scope>
    <source>
        <strain evidence="3">IAEA</strain>
    </source>
</reference>
<feature type="region of interest" description="Disordered" evidence="1">
    <location>
        <begin position="63"/>
        <end position="84"/>
    </location>
</feature>
<keyword evidence="3" id="KW-1185">Reference proteome</keyword>
<evidence type="ECO:0000313" key="2">
    <source>
        <dbReference type="EnsemblMetazoa" id="GPPI007176-PA"/>
    </source>
</evidence>
<dbReference type="AlphaFoldDB" id="A0A1B0ASN3"/>
<dbReference type="EMBL" id="JXJN01002890">
    <property type="status" value="NOT_ANNOTATED_CDS"/>
    <property type="molecule type" value="Genomic_DNA"/>
</dbReference>
<evidence type="ECO:0000313" key="3">
    <source>
        <dbReference type="Proteomes" id="UP000092460"/>
    </source>
</evidence>
<organism evidence="2 3">
    <name type="scientific">Glossina palpalis gambiensis</name>
    <dbReference type="NCBI Taxonomy" id="67801"/>
    <lineage>
        <taxon>Eukaryota</taxon>
        <taxon>Metazoa</taxon>
        <taxon>Ecdysozoa</taxon>
        <taxon>Arthropoda</taxon>
        <taxon>Hexapoda</taxon>
        <taxon>Insecta</taxon>
        <taxon>Pterygota</taxon>
        <taxon>Neoptera</taxon>
        <taxon>Endopterygota</taxon>
        <taxon>Diptera</taxon>
        <taxon>Brachycera</taxon>
        <taxon>Muscomorpha</taxon>
        <taxon>Hippoboscoidea</taxon>
        <taxon>Glossinidae</taxon>
        <taxon>Glossina</taxon>
    </lineage>
</organism>
<evidence type="ECO:0000256" key="1">
    <source>
        <dbReference type="SAM" id="MobiDB-lite"/>
    </source>
</evidence>
<dbReference type="VEuPathDB" id="VectorBase:GPPI007176"/>
<accession>A0A1B0ASN3</accession>
<proteinExistence type="predicted"/>
<reference evidence="2" key="2">
    <citation type="submission" date="2020-05" db="UniProtKB">
        <authorList>
            <consortium name="EnsemblMetazoa"/>
        </authorList>
    </citation>
    <scope>IDENTIFICATION</scope>
    <source>
        <strain evidence="2">IAEA</strain>
    </source>
</reference>
<name>A0A1B0ASN3_9MUSC</name>
<protein>
    <submittedName>
        <fullName evidence="2">Uncharacterized protein</fullName>
    </submittedName>
</protein>